<reference evidence="1" key="1">
    <citation type="journal article" date="2014" name="Int. J. Syst. Evol. Microbiol.">
        <title>Complete genome sequence of Corynebacterium casei LMG S-19264T (=DSM 44701T), isolated from a smear-ripened cheese.</title>
        <authorList>
            <consortium name="US DOE Joint Genome Institute (JGI-PGF)"/>
            <person name="Walter F."/>
            <person name="Albersmeier A."/>
            <person name="Kalinowski J."/>
            <person name="Ruckert C."/>
        </authorList>
    </citation>
    <scope>NUCLEOTIDE SEQUENCE</scope>
    <source>
        <strain evidence="1">CGMCC 1.12181</strain>
    </source>
</reference>
<protein>
    <submittedName>
        <fullName evidence="1">Uncharacterized protein</fullName>
    </submittedName>
</protein>
<sequence>MKKNQKFILECADCKHLHRKSFKWLENTHHFICDGCDTELDIDEIVDEIYDKPEQERFKIYPR</sequence>
<proteinExistence type="predicted"/>
<reference evidence="1" key="2">
    <citation type="submission" date="2020-09" db="EMBL/GenBank/DDBJ databases">
        <authorList>
            <person name="Sun Q."/>
            <person name="Zhou Y."/>
        </authorList>
    </citation>
    <scope>NUCLEOTIDE SEQUENCE</scope>
    <source>
        <strain evidence="1">CGMCC 1.12181</strain>
    </source>
</reference>
<dbReference type="EMBL" id="BMEO01000020">
    <property type="protein sequence ID" value="GGG02954.1"/>
    <property type="molecule type" value="Genomic_DNA"/>
</dbReference>
<gene>
    <name evidence="1" type="ORF">GCM10011365_25170</name>
</gene>
<comment type="caution">
    <text evidence="1">The sequence shown here is derived from an EMBL/GenBank/DDBJ whole genome shotgun (WGS) entry which is preliminary data.</text>
</comment>
<keyword evidence="2" id="KW-1185">Reference proteome</keyword>
<evidence type="ECO:0000313" key="2">
    <source>
        <dbReference type="Proteomes" id="UP000605253"/>
    </source>
</evidence>
<name>A0A917FS21_9GAMM</name>
<accession>A0A917FS21</accession>
<evidence type="ECO:0000313" key="1">
    <source>
        <dbReference type="EMBL" id="GGG02954.1"/>
    </source>
</evidence>
<dbReference type="Proteomes" id="UP000605253">
    <property type="component" value="Unassembled WGS sequence"/>
</dbReference>
<organism evidence="1 2">
    <name type="scientific">Marinicella pacifica</name>
    <dbReference type="NCBI Taxonomy" id="1171543"/>
    <lineage>
        <taxon>Bacteria</taxon>
        <taxon>Pseudomonadati</taxon>
        <taxon>Pseudomonadota</taxon>
        <taxon>Gammaproteobacteria</taxon>
        <taxon>Lysobacterales</taxon>
        <taxon>Marinicellaceae</taxon>
        <taxon>Marinicella</taxon>
    </lineage>
</organism>
<dbReference type="RefSeq" id="WP_188366122.1">
    <property type="nucleotide sequence ID" value="NZ_BAABJF010000005.1"/>
</dbReference>
<dbReference type="AlphaFoldDB" id="A0A917FS21"/>